<feature type="compositionally biased region" description="Polar residues" evidence="1">
    <location>
        <begin position="39"/>
        <end position="52"/>
    </location>
</feature>
<feature type="compositionally biased region" description="Low complexity" evidence="1">
    <location>
        <begin position="113"/>
        <end position="145"/>
    </location>
</feature>
<reference evidence="2" key="1">
    <citation type="submission" date="2022-07" db="EMBL/GenBank/DDBJ databases">
        <title>Phylogenomic reconstructions and comparative analyses of Kickxellomycotina fungi.</title>
        <authorList>
            <person name="Reynolds N.K."/>
            <person name="Stajich J.E."/>
            <person name="Barry K."/>
            <person name="Grigoriev I.V."/>
            <person name="Crous P."/>
            <person name="Smith M.E."/>
        </authorList>
    </citation>
    <scope>NUCLEOTIDE SEQUENCE</scope>
    <source>
        <strain evidence="2">NBRC 100468</strain>
    </source>
</reference>
<feature type="compositionally biased region" description="Low complexity" evidence="1">
    <location>
        <begin position="416"/>
        <end position="435"/>
    </location>
</feature>
<gene>
    <name evidence="2" type="ORF">H4219_003344</name>
</gene>
<protein>
    <submittedName>
        <fullName evidence="2">Uncharacterized protein</fullName>
    </submittedName>
</protein>
<evidence type="ECO:0000313" key="2">
    <source>
        <dbReference type="EMBL" id="KAJ1917211.1"/>
    </source>
</evidence>
<dbReference type="AlphaFoldDB" id="A0A9W8DMZ5"/>
<evidence type="ECO:0000256" key="1">
    <source>
        <dbReference type="SAM" id="MobiDB-lite"/>
    </source>
</evidence>
<feature type="region of interest" description="Disordered" evidence="1">
    <location>
        <begin position="109"/>
        <end position="326"/>
    </location>
</feature>
<feature type="region of interest" description="Disordered" evidence="1">
    <location>
        <begin position="1"/>
        <end position="69"/>
    </location>
</feature>
<dbReference type="EMBL" id="JANBPU010000078">
    <property type="protein sequence ID" value="KAJ1917211.1"/>
    <property type="molecule type" value="Genomic_DNA"/>
</dbReference>
<keyword evidence="3" id="KW-1185">Reference proteome</keyword>
<feature type="compositionally biased region" description="Basic residues" evidence="1">
    <location>
        <begin position="436"/>
        <end position="453"/>
    </location>
</feature>
<feature type="compositionally biased region" description="Low complexity" evidence="1">
    <location>
        <begin position="17"/>
        <end position="28"/>
    </location>
</feature>
<evidence type="ECO:0000313" key="3">
    <source>
        <dbReference type="Proteomes" id="UP001150538"/>
    </source>
</evidence>
<accession>A0A9W8DMZ5</accession>
<comment type="caution">
    <text evidence="2">The sequence shown here is derived from an EMBL/GenBank/DDBJ whole genome shotgun (WGS) entry which is preliminary data.</text>
</comment>
<feature type="compositionally biased region" description="Low complexity" evidence="1">
    <location>
        <begin position="155"/>
        <end position="168"/>
    </location>
</feature>
<organism evidence="2 3">
    <name type="scientific">Mycoemilia scoparia</name>
    <dbReference type="NCBI Taxonomy" id="417184"/>
    <lineage>
        <taxon>Eukaryota</taxon>
        <taxon>Fungi</taxon>
        <taxon>Fungi incertae sedis</taxon>
        <taxon>Zoopagomycota</taxon>
        <taxon>Kickxellomycotina</taxon>
        <taxon>Kickxellomycetes</taxon>
        <taxon>Kickxellales</taxon>
        <taxon>Kickxellaceae</taxon>
        <taxon>Mycoemilia</taxon>
    </lineage>
</organism>
<feature type="compositionally biased region" description="Low complexity" evidence="1">
    <location>
        <begin position="387"/>
        <end position="400"/>
    </location>
</feature>
<feature type="compositionally biased region" description="Polar residues" evidence="1">
    <location>
        <begin position="1"/>
        <end position="16"/>
    </location>
</feature>
<proteinExistence type="predicted"/>
<feature type="compositionally biased region" description="Polar residues" evidence="1">
    <location>
        <begin position="211"/>
        <end position="227"/>
    </location>
</feature>
<feature type="compositionally biased region" description="Polar residues" evidence="1">
    <location>
        <begin position="169"/>
        <end position="185"/>
    </location>
</feature>
<dbReference type="Proteomes" id="UP001150538">
    <property type="component" value="Unassembled WGS sequence"/>
</dbReference>
<feature type="compositionally biased region" description="Polar residues" evidence="1">
    <location>
        <begin position="312"/>
        <end position="324"/>
    </location>
</feature>
<feature type="compositionally biased region" description="Basic and acidic residues" evidence="1">
    <location>
        <begin position="254"/>
        <end position="264"/>
    </location>
</feature>
<feature type="compositionally biased region" description="Polar residues" evidence="1">
    <location>
        <begin position="241"/>
        <end position="253"/>
    </location>
</feature>
<name>A0A9W8DMZ5_9FUNG</name>
<feature type="region of interest" description="Disordered" evidence="1">
    <location>
        <begin position="358"/>
        <end position="460"/>
    </location>
</feature>
<sequence length="592" mass="65563">MDTTSTNIATAAQYNNSHSSSSSSSSSSIGRRRLPYAHQIQTATTKTSNGNESPLLRKSLPSCQPSNGIMNHHRIGTDYFSISPWTNSSSSNSSHSPEATTFQKILINGQDPSSSSASSLGSLHSSASTPELGSTTTFQSSSSFSGKEQHRRRPSSSSNLGAVSSSISEGTGTFRLSRTNNSSGSAYRYAPYQTSPKRRLALSPPQHASDVLSTKSSPSLGPSQAVSLPSFRETFGAIPSEPNSCNKTTTPQETTKKAAVEFSRRPSSSSRISVQRRESHPQLQQAPRRYLGYSEQSQNHHHHRQQAQPHQPDTNKFVQQHQQYRSSTVAAAAAAAVTARPRPSPTSSAVLISARDSFDAPHHPTTNSSYHHHYQQQHPFYTHPNNTATTSSSSALSLTSYQPTNNFHPHHDFPNNHHQQQQQQQQQQQHQPQYIHHGHPHPHHLQQQQHHHLQSAASTSSFQHHMAPLFPVNIKEIRAFRLNAFSGQYDYFRIYQYYQEIEQLLEGKVKKYVLSTGDNTKRYQRIQLIGRRLDYLLTVNNNSLEMAIAQFRMEKGNECLSTYTRKLVAINKVNSVGPGGSSGVVPTTSSPL</sequence>